<comment type="similarity">
    <text evidence="1">Belongs to the CDR2 family.</text>
</comment>
<name>A0A7J5YX56_DISMA</name>
<feature type="compositionally biased region" description="Low complexity" evidence="3">
    <location>
        <begin position="290"/>
        <end position="304"/>
    </location>
</feature>
<keyword evidence="5" id="KW-1185">Reference proteome</keyword>
<feature type="compositionally biased region" description="Gly residues" evidence="3">
    <location>
        <begin position="180"/>
        <end position="195"/>
    </location>
</feature>
<sequence>MNEQHAKVYEQLDGTARELERTNVSLVIDSKNSHQKIERSVQVETLSGQVEQLRSMEQLRVRREKRERRKTIHSFPCLRELCTAPGYEDQFVVGRAESFTVDAKRPPFEEENQHLREADAESCQARVRELEVELQELQQLRRARTFLMSSEDDGTTITQTVLNSTPETDTFLEVEVSEETGGGVREANEGGGKSVGGESLPESSPVRKSCSDTALNAIVARDADPSMKDCAIGPTPVPPPTPTQSPSTPEAMESISKQVDAVDKRLDKTRRKIFSRIQKTKMDIKATKVAKASKSGKSGKSSKQ</sequence>
<feature type="region of interest" description="Disordered" evidence="3">
    <location>
        <begin position="178"/>
        <end position="208"/>
    </location>
</feature>
<dbReference type="PANTHER" id="PTHR19232">
    <property type="entry name" value="CENTROCORTIN FAMILY MEMBER"/>
    <property type="match status" value="1"/>
</dbReference>
<evidence type="ECO:0000256" key="3">
    <source>
        <dbReference type="SAM" id="MobiDB-lite"/>
    </source>
</evidence>
<dbReference type="AlphaFoldDB" id="A0A7J5YX56"/>
<dbReference type="OrthoDB" id="10059415at2759"/>
<evidence type="ECO:0000313" key="5">
    <source>
        <dbReference type="Proteomes" id="UP000518266"/>
    </source>
</evidence>
<gene>
    <name evidence="4" type="ORF">F7725_013775</name>
</gene>
<evidence type="ECO:0000256" key="2">
    <source>
        <dbReference type="ARBA" id="ARBA00023054"/>
    </source>
</evidence>
<feature type="region of interest" description="Disordered" evidence="3">
    <location>
        <begin position="222"/>
        <end position="254"/>
    </location>
</feature>
<comment type="caution">
    <text evidence="4">The sequence shown here is derived from an EMBL/GenBank/DDBJ whole genome shotgun (WGS) entry which is preliminary data.</text>
</comment>
<accession>A0A7J5YX56</accession>
<evidence type="ECO:0000256" key="1">
    <source>
        <dbReference type="ARBA" id="ARBA00009019"/>
    </source>
</evidence>
<feature type="region of interest" description="Disordered" evidence="3">
    <location>
        <begin position="282"/>
        <end position="304"/>
    </location>
</feature>
<organism evidence="4 5">
    <name type="scientific">Dissostichus mawsoni</name>
    <name type="common">Antarctic cod</name>
    <dbReference type="NCBI Taxonomy" id="36200"/>
    <lineage>
        <taxon>Eukaryota</taxon>
        <taxon>Metazoa</taxon>
        <taxon>Chordata</taxon>
        <taxon>Craniata</taxon>
        <taxon>Vertebrata</taxon>
        <taxon>Euteleostomi</taxon>
        <taxon>Actinopterygii</taxon>
        <taxon>Neopterygii</taxon>
        <taxon>Teleostei</taxon>
        <taxon>Neoteleostei</taxon>
        <taxon>Acanthomorphata</taxon>
        <taxon>Eupercaria</taxon>
        <taxon>Perciformes</taxon>
        <taxon>Notothenioidei</taxon>
        <taxon>Nototheniidae</taxon>
        <taxon>Dissostichus</taxon>
    </lineage>
</organism>
<proteinExistence type="inferred from homology"/>
<dbReference type="EMBL" id="JAAKFY010000008">
    <property type="protein sequence ID" value="KAF3853087.1"/>
    <property type="molecule type" value="Genomic_DNA"/>
</dbReference>
<keyword evidence="2" id="KW-0175">Coiled coil</keyword>
<protein>
    <submittedName>
        <fullName evidence="4">Uncharacterized protein</fullName>
    </submittedName>
</protein>
<dbReference type="PANTHER" id="PTHR19232:SF10">
    <property type="entry name" value="CEREBELLAR DEGENERATION-RELATED PROTEIN 2-LIKE"/>
    <property type="match status" value="1"/>
</dbReference>
<dbReference type="InterPro" id="IPR026079">
    <property type="entry name" value="CDR2"/>
</dbReference>
<evidence type="ECO:0000313" key="4">
    <source>
        <dbReference type="EMBL" id="KAF3853087.1"/>
    </source>
</evidence>
<reference evidence="4 5" key="1">
    <citation type="submission" date="2020-03" db="EMBL/GenBank/DDBJ databases">
        <title>Dissostichus mawsoni Genome sequencing and assembly.</title>
        <authorList>
            <person name="Park H."/>
        </authorList>
    </citation>
    <scope>NUCLEOTIDE SEQUENCE [LARGE SCALE GENOMIC DNA]</scope>
    <source>
        <strain evidence="4">DM0001</strain>
        <tissue evidence="4">Muscle</tissue>
    </source>
</reference>
<dbReference type="Proteomes" id="UP000518266">
    <property type="component" value="Unassembled WGS sequence"/>
</dbReference>